<name>A0ABD2ZUA4_9GENT</name>
<keyword evidence="3" id="KW-1185">Reference proteome</keyword>
<evidence type="ECO:0000313" key="2">
    <source>
        <dbReference type="EMBL" id="KAL3523036.1"/>
    </source>
</evidence>
<reference evidence="2 3" key="1">
    <citation type="submission" date="2024-11" db="EMBL/GenBank/DDBJ databases">
        <title>A near-complete genome assembly of Cinchona calisaya.</title>
        <authorList>
            <person name="Lian D.C."/>
            <person name="Zhao X.W."/>
            <person name="Wei L."/>
        </authorList>
    </citation>
    <scope>NUCLEOTIDE SEQUENCE [LARGE SCALE GENOMIC DNA]</scope>
    <source>
        <tissue evidence="2">Nenye</tissue>
    </source>
</reference>
<organism evidence="2 3">
    <name type="scientific">Cinchona calisaya</name>
    <dbReference type="NCBI Taxonomy" id="153742"/>
    <lineage>
        <taxon>Eukaryota</taxon>
        <taxon>Viridiplantae</taxon>
        <taxon>Streptophyta</taxon>
        <taxon>Embryophyta</taxon>
        <taxon>Tracheophyta</taxon>
        <taxon>Spermatophyta</taxon>
        <taxon>Magnoliopsida</taxon>
        <taxon>eudicotyledons</taxon>
        <taxon>Gunneridae</taxon>
        <taxon>Pentapetalae</taxon>
        <taxon>asterids</taxon>
        <taxon>lamiids</taxon>
        <taxon>Gentianales</taxon>
        <taxon>Rubiaceae</taxon>
        <taxon>Cinchonoideae</taxon>
        <taxon>Cinchoneae</taxon>
        <taxon>Cinchona</taxon>
    </lineage>
</organism>
<keyword evidence="1" id="KW-1133">Transmembrane helix</keyword>
<evidence type="ECO:0000313" key="3">
    <source>
        <dbReference type="Proteomes" id="UP001630127"/>
    </source>
</evidence>
<gene>
    <name evidence="2" type="ORF">ACH5RR_015870</name>
</gene>
<keyword evidence="1" id="KW-0472">Membrane</keyword>
<comment type="caution">
    <text evidence="2">The sequence shown here is derived from an EMBL/GenBank/DDBJ whole genome shotgun (WGS) entry which is preliminary data.</text>
</comment>
<protein>
    <submittedName>
        <fullName evidence="2">Uncharacterized protein</fullName>
    </submittedName>
</protein>
<proteinExistence type="predicted"/>
<feature type="transmembrane region" description="Helical" evidence="1">
    <location>
        <begin position="96"/>
        <end position="114"/>
    </location>
</feature>
<evidence type="ECO:0000256" key="1">
    <source>
        <dbReference type="SAM" id="Phobius"/>
    </source>
</evidence>
<dbReference type="Proteomes" id="UP001630127">
    <property type="component" value="Unassembled WGS sequence"/>
</dbReference>
<keyword evidence="1" id="KW-0812">Transmembrane</keyword>
<dbReference type="EMBL" id="JBJUIK010000007">
    <property type="protein sequence ID" value="KAL3523036.1"/>
    <property type="molecule type" value="Genomic_DNA"/>
</dbReference>
<accession>A0ABD2ZUA4</accession>
<dbReference type="AlphaFoldDB" id="A0ABD2ZUA4"/>
<sequence>MDIEKSDINGITLDLDINSHLEAGEVIEPQDESPFTKDVESLTNTSHQLSVEHVPILEPELPRNSYQNFLLEELLKQGRHRCWAAVAVFELLSCRCSYFCLGLALAAVVLLLLLRSQQWVFAGANTGIVP</sequence>